<proteinExistence type="predicted"/>
<keyword evidence="3" id="KW-0560">Oxidoreductase</keyword>
<dbReference type="SUPFAM" id="SSF46977">
    <property type="entry name" value="Succinate dehydrogenase/fumarate reductase flavoprotein C-terminal domain"/>
    <property type="match status" value="1"/>
</dbReference>
<dbReference type="RefSeq" id="WP_150769138.1">
    <property type="nucleotide sequence ID" value="NZ_CABVIY010000001.1"/>
</dbReference>
<dbReference type="Gene3D" id="1.20.58.100">
    <property type="entry name" value="Fumarate reductase/succinate dehydrogenase flavoprotein-like, C-terminal domain"/>
    <property type="match status" value="1"/>
</dbReference>
<gene>
    <name evidence="7" type="ORF">PS918_00972</name>
</gene>
<dbReference type="PANTHER" id="PTHR11632:SF51">
    <property type="entry name" value="SUCCINATE DEHYDROGENASE [UBIQUINONE] FLAVOPROTEIN SUBUNIT, MITOCHONDRIAL"/>
    <property type="match status" value="1"/>
</dbReference>
<dbReference type="GO" id="GO:0016491">
    <property type="term" value="F:oxidoreductase activity"/>
    <property type="evidence" value="ECO:0007669"/>
    <property type="project" value="UniProtKB-KW"/>
</dbReference>
<evidence type="ECO:0000313" key="7">
    <source>
        <dbReference type="EMBL" id="VVP69601.1"/>
    </source>
</evidence>
<evidence type="ECO:0000256" key="4">
    <source>
        <dbReference type="SAM" id="MobiDB-lite"/>
    </source>
</evidence>
<dbReference type="PRINTS" id="PR00411">
    <property type="entry name" value="PNDRDTASEI"/>
</dbReference>
<evidence type="ECO:0000256" key="2">
    <source>
        <dbReference type="ARBA" id="ARBA00022630"/>
    </source>
</evidence>
<comment type="pathway">
    <text evidence="1">Carbohydrate metabolism; tricarboxylic acid cycle.</text>
</comment>
<dbReference type="Pfam" id="PF02910">
    <property type="entry name" value="Succ_DH_flav_C"/>
    <property type="match status" value="1"/>
</dbReference>
<accession>A0A5E7R599</accession>
<dbReference type="InterPro" id="IPR037099">
    <property type="entry name" value="Fum_R/Succ_DH_flav-like_C_sf"/>
</dbReference>
<dbReference type="Pfam" id="PF00890">
    <property type="entry name" value="FAD_binding_2"/>
    <property type="match status" value="1"/>
</dbReference>
<dbReference type="InterPro" id="IPR036188">
    <property type="entry name" value="FAD/NAD-bd_sf"/>
</dbReference>
<sequence length="537" mass="57505">MTIPLASRTTLDLVADVLIIGGGLAGTWAAVAAAREGARVILVDKGYCGTSGVTATAGPGHWWVPPLPGAREAAIDKRLATAHGLADARWMARIIDTTWTSLPTLAGYYDFPQNEQGVTQYRGLRGPEYLRGMRRLVLDSGVTILDHSPALELLRNERGEVAGARGWRRQAGGDWQIRAGAVVLASGGCAFLSRLLGSHTNTGDGYLMAAEAGAELSGMEFSSYYCIAAAGSSMTRSMVYSFGEYFDAADRPLNISTGPDFTDALAKALLNGPVFCRLHRVPPHIRAQLPVIQPNLMLPFDRRGVDPWRDRFAVTLHPEGTIRGVGGLRVIDDDCQTTVPGVFAAGDAASRELIAGATSGGGAQNSAWALSSGQYAGRGAARRALGNPERNVALQGFGGAGLQSRLSCTATRPNELIQRIQAQVHPLEKNLFRSGSGIGRSLQALDSVWDEVREGLSVDQDNPLRAREIAAMAATARWCYSAAEQRKESRGMHQRSDTPEQNPQFDAHLRIAGVDQPWIRHDPLPSSLNPSPQGNAQ</sequence>
<dbReference type="PRINTS" id="PR00368">
    <property type="entry name" value="FADPNR"/>
</dbReference>
<evidence type="ECO:0000313" key="8">
    <source>
        <dbReference type="Proteomes" id="UP000326611"/>
    </source>
</evidence>
<keyword evidence="2" id="KW-0285">Flavoprotein</keyword>
<evidence type="ECO:0000256" key="1">
    <source>
        <dbReference type="ARBA" id="ARBA00005163"/>
    </source>
</evidence>
<evidence type="ECO:0008006" key="9">
    <source>
        <dbReference type="Google" id="ProtNLM"/>
    </source>
</evidence>
<feature type="domain" description="Fumarate reductase/succinate dehydrogenase flavoprotein-like C-terminal" evidence="6">
    <location>
        <begin position="432"/>
        <end position="503"/>
    </location>
</feature>
<organism evidence="7 8">
    <name type="scientific">Pseudomonas fluorescens</name>
    <dbReference type="NCBI Taxonomy" id="294"/>
    <lineage>
        <taxon>Bacteria</taxon>
        <taxon>Pseudomonadati</taxon>
        <taxon>Pseudomonadota</taxon>
        <taxon>Gammaproteobacteria</taxon>
        <taxon>Pseudomonadales</taxon>
        <taxon>Pseudomonadaceae</taxon>
        <taxon>Pseudomonas</taxon>
    </lineage>
</organism>
<dbReference type="PANTHER" id="PTHR11632">
    <property type="entry name" value="SUCCINATE DEHYDROGENASE 2 FLAVOPROTEIN SUBUNIT"/>
    <property type="match status" value="1"/>
</dbReference>
<feature type="region of interest" description="Disordered" evidence="4">
    <location>
        <begin position="516"/>
        <end position="537"/>
    </location>
</feature>
<dbReference type="AlphaFoldDB" id="A0A5E7R599"/>
<protein>
    <recommendedName>
        <fullName evidence="9">Oxidoreductase</fullName>
    </recommendedName>
</protein>
<dbReference type="InterPro" id="IPR030664">
    <property type="entry name" value="SdhA/FrdA/AprA"/>
</dbReference>
<evidence type="ECO:0000256" key="3">
    <source>
        <dbReference type="ARBA" id="ARBA00023002"/>
    </source>
</evidence>
<dbReference type="Proteomes" id="UP000326611">
    <property type="component" value="Unassembled WGS sequence"/>
</dbReference>
<feature type="domain" description="FAD-dependent oxidoreductase 2 FAD-binding" evidence="5">
    <location>
        <begin position="16"/>
        <end position="221"/>
    </location>
</feature>
<feature type="compositionally biased region" description="Polar residues" evidence="4">
    <location>
        <begin position="526"/>
        <end position="537"/>
    </location>
</feature>
<dbReference type="InterPro" id="IPR015939">
    <property type="entry name" value="Fum_Rdtase/Succ_DH_flav-like_C"/>
</dbReference>
<dbReference type="Gene3D" id="3.50.50.60">
    <property type="entry name" value="FAD/NAD(P)-binding domain"/>
    <property type="match status" value="2"/>
</dbReference>
<reference evidence="7 8" key="1">
    <citation type="submission" date="2019-09" db="EMBL/GenBank/DDBJ databases">
        <authorList>
            <person name="Chandra G."/>
            <person name="Truman W A."/>
        </authorList>
    </citation>
    <scope>NUCLEOTIDE SEQUENCE [LARGE SCALE GENOMIC DNA]</scope>
    <source>
        <strain evidence="7">PS918</strain>
    </source>
</reference>
<dbReference type="EMBL" id="CABVIY010000001">
    <property type="protein sequence ID" value="VVP69601.1"/>
    <property type="molecule type" value="Genomic_DNA"/>
</dbReference>
<dbReference type="InterPro" id="IPR003953">
    <property type="entry name" value="FAD-dep_OxRdtase_2_FAD-bd"/>
</dbReference>
<name>A0A5E7R599_PSEFL</name>
<dbReference type="OrthoDB" id="9805351at2"/>
<evidence type="ECO:0000259" key="5">
    <source>
        <dbReference type="Pfam" id="PF00890"/>
    </source>
</evidence>
<dbReference type="SUPFAM" id="SSF51905">
    <property type="entry name" value="FAD/NAD(P)-binding domain"/>
    <property type="match status" value="1"/>
</dbReference>
<evidence type="ECO:0000259" key="6">
    <source>
        <dbReference type="Pfam" id="PF02910"/>
    </source>
</evidence>